<sequence length="249" mass="27731">STDRTFGEITSYRPVVIICASVMQSVMPYILISSALFDLGLALSCRNPGDRWISHGLSGAQKGKLLGVHNALRNKVASGGARGQPPAQNMREMVWDNTLAQIAQKWADLCVFEHDSHRKYPGRGDSFGQNLYISMSRGTADDHNVTEVNWKVEDGAYSWYNEVRGYKYQAVTAGNFARAGHYTQEVWANTNRVGCGFTVFQSGGWKKRYLVCNYYQAGNMIGQFPYVSGSPNCGRYRMAASRSYKSLCT</sequence>
<evidence type="ECO:0000259" key="1">
    <source>
        <dbReference type="SMART" id="SM00198"/>
    </source>
</evidence>
<name>A0A0A9WQ81_LYGHE</name>
<dbReference type="InterPro" id="IPR035940">
    <property type="entry name" value="CAP_sf"/>
</dbReference>
<dbReference type="Gene3D" id="3.40.33.10">
    <property type="entry name" value="CAP"/>
    <property type="match status" value="1"/>
</dbReference>
<feature type="non-terminal residue" evidence="2">
    <location>
        <position position="1"/>
    </location>
</feature>
<proteinExistence type="predicted"/>
<dbReference type="AlphaFoldDB" id="A0A0A9WQ81"/>
<accession>A0A0A9WQ81</accession>
<dbReference type="GO" id="GO:0005576">
    <property type="term" value="C:extracellular region"/>
    <property type="evidence" value="ECO:0007669"/>
    <property type="project" value="UniProtKB-SubCell"/>
</dbReference>
<dbReference type="PANTHER" id="PTHR10334">
    <property type="entry name" value="CYSTEINE-RICH SECRETORY PROTEIN-RELATED"/>
    <property type="match status" value="1"/>
</dbReference>
<evidence type="ECO:0000313" key="2">
    <source>
        <dbReference type="EMBL" id="JAG08628.1"/>
    </source>
</evidence>
<dbReference type="EMBL" id="GBHO01034976">
    <property type="protein sequence ID" value="JAG08628.1"/>
    <property type="molecule type" value="Transcribed_RNA"/>
</dbReference>
<dbReference type="PRINTS" id="PR00837">
    <property type="entry name" value="V5TPXLIKE"/>
</dbReference>
<dbReference type="InterPro" id="IPR001283">
    <property type="entry name" value="CRISP-related"/>
</dbReference>
<dbReference type="Pfam" id="PF00188">
    <property type="entry name" value="CAP"/>
    <property type="match status" value="1"/>
</dbReference>
<dbReference type="SMART" id="SM00198">
    <property type="entry name" value="SCP"/>
    <property type="match status" value="1"/>
</dbReference>
<dbReference type="PRINTS" id="PR00838">
    <property type="entry name" value="V5ALLERGEN"/>
</dbReference>
<feature type="domain" description="SCP" evidence="1">
    <location>
        <begin position="60"/>
        <end position="222"/>
    </location>
</feature>
<dbReference type="CDD" id="cd05380">
    <property type="entry name" value="CAP_euk"/>
    <property type="match status" value="1"/>
</dbReference>
<reference evidence="2" key="1">
    <citation type="journal article" date="2014" name="PLoS ONE">
        <title>Transcriptome-Based Identification of ABC Transporters in the Western Tarnished Plant Bug Lygus hesperus.</title>
        <authorList>
            <person name="Hull J.J."/>
            <person name="Chaney K."/>
            <person name="Geib S.M."/>
            <person name="Fabrick J.A."/>
            <person name="Brent C.S."/>
            <person name="Walsh D."/>
            <person name="Lavine L.C."/>
        </authorList>
    </citation>
    <scope>NUCLEOTIDE SEQUENCE</scope>
</reference>
<dbReference type="SUPFAM" id="SSF55797">
    <property type="entry name" value="PR-1-like"/>
    <property type="match status" value="1"/>
</dbReference>
<reference evidence="2" key="2">
    <citation type="submission" date="2014-07" db="EMBL/GenBank/DDBJ databases">
        <authorList>
            <person name="Hull J."/>
        </authorList>
    </citation>
    <scope>NUCLEOTIDE SEQUENCE</scope>
</reference>
<protein>
    <submittedName>
        <fullName evidence="2">Venom allergen 3</fullName>
    </submittedName>
</protein>
<organism evidence="2">
    <name type="scientific">Lygus hesperus</name>
    <name type="common">Western plant bug</name>
    <dbReference type="NCBI Taxonomy" id="30085"/>
    <lineage>
        <taxon>Eukaryota</taxon>
        <taxon>Metazoa</taxon>
        <taxon>Ecdysozoa</taxon>
        <taxon>Arthropoda</taxon>
        <taxon>Hexapoda</taxon>
        <taxon>Insecta</taxon>
        <taxon>Pterygota</taxon>
        <taxon>Neoptera</taxon>
        <taxon>Paraneoptera</taxon>
        <taxon>Hemiptera</taxon>
        <taxon>Heteroptera</taxon>
        <taxon>Panheteroptera</taxon>
        <taxon>Cimicomorpha</taxon>
        <taxon>Miridae</taxon>
        <taxon>Mirini</taxon>
        <taxon>Lygus</taxon>
    </lineage>
</organism>
<dbReference type="InterPro" id="IPR014044">
    <property type="entry name" value="CAP_dom"/>
</dbReference>
<gene>
    <name evidence="2" type="primary">VA3_5</name>
    <name evidence="2" type="ORF">CM83_35624</name>
</gene>
<dbReference type="InterPro" id="IPR002413">
    <property type="entry name" value="V5_allergen-like"/>
</dbReference>